<comment type="subcellular location">
    <subcellularLocation>
        <location evidence="1">Membrane</location>
        <topology evidence="1">Multi-pass membrane protein</topology>
    </subcellularLocation>
</comment>
<feature type="transmembrane region" description="Helical" evidence="5">
    <location>
        <begin position="25"/>
        <end position="46"/>
    </location>
</feature>
<dbReference type="Proteomes" id="UP000269692">
    <property type="component" value="Unassembled WGS sequence"/>
</dbReference>
<dbReference type="Gene3D" id="3.30.750.24">
    <property type="entry name" value="STAS domain"/>
    <property type="match status" value="1"/>
</dbReference>
<organism evidence="7 8">
    <name type="scientific">Xanthobacter tagetidis</name>
    <dbReference type="NCBI Taxonomy" id="60216"/>
    <lineage>
        <taxon>Bacteria</taxon>
        <taxon>Pseudomonadati</taxon>
        <taxon>Pseudomonadota</taxon>
        <taxon>Alphaproteobacteria</taxon>
        <taxon>Hyphomicrobiales</taxon>
        <taxon>Xanthobacteraceae</taxon>
        <taxon>Xanthobacter</taxon>
    </lineage>
</organism>
<dbReference type="PROSITE" id="PS50801">
    <property type="entry name" value="STAS"/>
    <property type="match status" value="1"/>
</dbReference>
<dbReference type="SUPFAM" id="SSF52091">
    <property type="entry name" value="SpoIIaa-like"/>
    <property type="match status" value="1"/>
</dbReference>
<dbReference type="InterPro" id="IPR001902">
    <property type="entry name" value="SLC26A/SulP_fam"/>
</dbReference>
<dbReference type="EMBL" id="RCTF01000004">
    <property type="protein sequence ID" value="RLP79966.1"/>
    <property type="molecule type" value="Genomic_DNA"/>
</dbReference>
<dbReference type="GO" id="GO:0055085">
    <property type="term" value="P:transmembrane transport"/>
    <property type="evidence" value="ECO:0007669"/>
    <property type="project" value="InterPro"/>
</dbReference>
<dbReference type="OrthoDB" id="9769739at2"/>
<feature type="transmembrane region" description="Helical" evidence="5">
    <location>
        <begin position="133"/>
        <end position="151"/>
    </location>
</feature>
<evidence type="ECO:0000259" key="6">
    <source>
        <dbReference type="PROSITE" id="PS50801"/>
    </source>
</evidence>
<keyword evidence="8" id="KW-1185">Reference proteome</keyword>
<accession>A0A3L7AHK6</accession>
<feature type="transmembrane region" description="Helical" evidence="5">
    <location>
        <begin position="330"/>
        <end position="349"/>
    </location>
</feature>
<feature type="domain" description="STAS" evidence="6">
    <location>
        <begin position="452"/>
        <end position="556"/>
    </location>
</feature>
<feature type="transmembrane region" description="Helical" evidence="5">
    <location>
        <begin position="355"/>
        <end position="374"/>
    </location>
</feature>
<feature type="transmembrane region" description="Helical" evidence="5">
    <location>
        <begin position="205"/>
        <end position="227"/>
    </location>
</feature>
<keyword evidence="3 5" id="KW-1133">Transmembrane helix</keyword>
<feature type="transmembrane region" description="Helical" evidence="5">
    <location>
        <begin position="100"/>
        <end position="121"/>
    </location>
</feature>
<dbReference type="GO" id="GO:0016020">
    <property type="term" value="C:membrane"/>
    <property type="evidence" value="ECO:0007669"/>
    <property type="project" value="UniProtKB-SubCell"/>
</dbReference>
<evidence type="ECO:0000256" key="5">
    <source>
        <dbReference type="SAM" id="Phobius"/>
    </source>
</evidence>
<dbReference type="InterPro" id="IPR002645">
    <property type="entry name" value="STAS_dom"/>
</dbReference>
<dbReference type="PANTHER" id="PTHR11814">
    <property type="entry name" value="SULFATE TRANSPORTER"/>
    <property type="match status" value="1"/>
</dbReference>
<dbReference type="Pfam" id="PF01740">
    <property type="entry name" value="STAS"/>
    <property type="match status" value="1"/>
</dbReference>
<dbReference type="RefSeq" id="WP_121622470.1">
    <property type="nucleotide sequence ID" value="NZ_JACIIW010000002.1"/>
</dbReference>
<evidence type="ECO:0000313" key="7">
    <source>
        <dbReference type="EMBL" id="RLP79966.1"/>
    </source>
</evidence>
<feature type="transmembrane region" description="Helical" evidence="5">
    <location>
        <begin position="247"/>
        <end position="268"/>
    </location>
</feature>
<comment type="caution">
    <text evidence="7">The sequence shown here is derived from an EMBL/GenBank/DDBJ whole genome shotgun (WGS) entry which is preliminary data.</text>
</comment>
<dbReference type="AlphaFoldDB" id="A0A3L7AHK6"/>
<dbReference type="Pfam" id="PF00916">
    <property type="entry name" value="Sulfate_transp"/>
    <property type="match status" value="1"/>
</dbReference>
<dbReference type="InterPro" id="IPR011547">
    <property type="entry name" value="SLC26A/SulP_dom"/>
</dbReference>
<sequence>MAFLSAGKFPVLNFPLTGATLRADVLAGLLGAVLSLPQGIAFGTLAGLPPEYGIYTAVVPCIVAAMFGSSRHVVSGPTNANSLALFAALSPLAIPGSAQYIAFALAVTALVGLMQLAVGGFKLGWVADFISPAVLIGFTSGAAILIGLYALPDFLGITIEAGGGVIGLLTKLGAHLDQINLSACLVGATTLLVSFALAKVSRRLPYMLMGIVAGFGMAELLALFPAWQKVARIGDIPSVLPPFSVPWIEPAMLPQFISIAGALSIVALGQSVSIAKAIAQRSGQHLDVDREFVGQGLSNIAGSFFSSYVSCGSLNRSLPNYLAGAKTPMAAVLSALFLVALAFVSRPLLERLPMAAIGALLVYIAYGLVDVGGFRRLARHHRADLGVALVTFGGMLFLPFQQAIIIGSALSLLLYLNRTAHPAVRTLAPDPSTERRTFKPVEEIGGAGRECPQLKLVRIEGSVYFGAAGYITRRLHEMRSGAQKHMLVMVKSMNFIDLAGSDVWEHELFARRQIGGDLYFHQPRPDVRALWRRTGFEEHLGPGHVFESKAEALATIHAKLDPDICATCAVRAFRECGTVRPAAGGPGG</sequence>
<keyword evidence="4 5" id="KW-0472">Membrane</keyword>
<protein>
    <submittedName>
        <fullName evidence="7">STAS domain-containing protein</fullName>
    </submittedName>
</protein>
<feature type="transmembrane region" description="Helical" evidence="5">
    <location>
        <begin position="52"/>
        <end position="69"/>
    </location>
</feature>
<feature type="transmembrane region" description="Helical" evidence="5">
    <location>
        <begin position="386"/>
        <end position="416"/>
    </location>
</feature>
<dbReference type="CDD" id="cd07042">
    <property type="entry name" value="STAS_SulP_like_sulfate_transporter"/>
    <property type="match status" value="1"/>
</dbReference>
<feature type="transmembrane region" description="Helical" evidence="5">
    <location>
        <begin position="179"/>
        <end position="198"/>
    </location>
</feature>
<evidence type="ECO:0000256" key="3">
    <source>
        <dbReference type="ARBA" id="ARBA00022989"/>
    </source>
</evidence>
<evidence type="ECO:0000313" key="8">
    <source>
        <dbReference type="Proteomes" id="UP000269692"/>
    </source>
</evidence>
<dbReference type="InterPro" id="IPR036513">
    <property type="entry name" value="STAS_dom_sf"/>
</dbReference>
<keyword evidence="2 5" id="KW-0812">Transmembrane</keyword>
<proteinExistence type="predicted"/>
<evidence type="ECO:0000256" key="2">
    <source>
        <dbReference type="ARBA" id="ARBA00022692"/>
    </source>
</evidence>
<evidence type="ECO:0000256" key="1">
    <source>
        <dbReference type="ARBA" id="ARBA00004141"/>
    </source>
</evidence>
<gene>
    <name evidence="7" type="ORF">D9R14_06300</name>
</gene>
<evidence type="ECO:0000256" key="4">
    <source>
        <dbReference type="ARBA" id="ARBA00023136"/>
    </source>
</evidence>
<name>A0A3L7AHK6_9HYPH</name>
<reference evidence="7 8" key="1">
    <citation type="submission" date="2018-10" db="EMBL/GenBank/DDBJ databases">
        <title>Xanthobacter tagetidis genome sequencing and assembly.</title>
        <authorList>
            <person name="Maclea K.S."/>
            <person name="Goen A.E."/>
            <person name="Fatima S.A."/>
        </authorList>
    </citation>
    <scope>NUCLEOTIDE SEQUENCE [LARGE SCALE GENOMIC DNA]</scope>
    <source>
        <strain evidence="7 8">ATCC 700314</strain>
    </source>
</reference>